<comment type="caution">
    <text evidence="2">The sequence shown here is derived from an EMBL/GenBank/DDBJ whole genome shotgun (WGS) entry which is preliminary data.</text>
</comment>
<feature type="transmembrane region" description="Helical" evidence="1">
    <location>
        <begin position="16"/>
        <end position="37"/>
    </location>
</feature>
<evidence type="ECO:0000313" key="2">
    <source>
        <dbReference type="EMBL" id="GAG91044.1"/>
    </source>
</evidence>
<dbReference type="EMBL" id="BART01028550">
    <property type="protein sequence ID" value="GAG91044.1"/>
    <property type="molecule type" value="Genomic_DNA"/>
</dbReference>
<proteinExistence type="predicted"/>
<name>X1B5P7_9ZZZZ</name>
<gene>
    <name evidence="2" type="ORF">S01H4_50306</name>
</gene>
<evidence type="ECO:0000256" key="1">
    <source>
        <dbReference type="SAM" id="Phobius"/>
    </source>
</evidence>
<keyword evidence="1" id="KW-0472">Membrane</keyword>
<accession>X1B5P7</accession>
<dbReference type="AlphaFoldDB" id="X1B5P7"/>
<keyword evidence="1" id="KW-0812">Transmembrane</keyword>
<keyword evidence="1" id="KW-1133">Transmembrane helix</keyword>
<sequence length="97" mass="11168">MVSPTDFDDDGTCRHILYICSNIIYALTNVVISFAMADWDELPADIKAAFKTLGYTRKLWDKDKEPEVSDYDYDELTQEQKDAAATIGYTKETWDKE</sequence>
<reference evidence="2" key="1">
    <citation type="journal article" date="2014" name="Front. Microbiol.">
        <title>High frequency of phylogenetically diverse reductive dehalogenase-homologous genes in deep subseafloor sedimentary metagenomes.</title>
        <authorList>
            <person name="Kawai M."/>
            <person name="Futagami T."/>
            <person name="Toyoda A."/>
            <person name="Takaki Y."/>
            <person name="Nishi S."/>
            <person name="Hori S."/>
            <person name="Arai W."/>
            <person name="Tsubouchi T."/>
            <person name="Morono Y."/>
            <person name="Uchiyama I."/>
            <person name="Ito T."/>
            <person name="Fujiyama A."/>
            <person name="Inagaki F."/>
            <person name="Takami H."/>
        </authorList>
    </citation>
    <scope>NUCLEOTIDE SEQUENCE</scope>
    <source>
        <strain evidence="2">Expedition CK06-06</strain>
    </source>
</reference>
<protein>
    <submittedName>
        <fullName evidence="2">Uncharacterized protein</fullName>
    </submittedName>
</protein>
<organism evidence="2">
    <name type="scientific">marine sediment metagenome</name>
    <dbReference type="NCBI Taxonomy" id="412755"/>
    <lineage>
        <taxon>unclassified sequences</taxon>
        <taxon>metagenomes</taxon>
        <taxon>ecological metagenomes</taxon>
    </lineage>
</organism>